<keyword evidence="2" id="KW-1185">Reference proteome</keyword>
<evidence type="ECO:0000313" key="2">
    <source>
        <dbReference type="Proteomes" id="UP000595140"/>
    </source>
</evidence>
<dbReference type="EMBL" id="OOIL02000537">
    <property type="protein sequence ID" value="VFQ66199.1"/>
    <property type="molecule type" value="Genomic_DNA"/>
</dbReference>
<protein>
    <submittedName>
        <fullName evidence="1">Uncharacterized protein</fullName>
    </submittedName>
</protein>
<name>A0A484KSQ6_9ASTE</name>
<feature type="non-terminal residue" evidence="1">
    <location>
        <position position="51"/>
    </location>
</feature>
<reference evidence="1 2" key="1">
    <citation type="submission" date="2018-04" db="EMBL/GenBank/DDBJ databases">
        <authorList>
            <person name="Vogel A."/>
        </authorList>
    </citation>
    <scope>NUCLEOTIDE SEQUENCE [LARGE SCALE GENOMIC DNA]</scope>
</reference>
<sequence length="51" mass="6098">MQERYRRCLRGWLKKELNPGLSGKSTLSLVKGLTVECYFKVSHRWDKKIEE</sequence>
<organism evidence="1 2">
    <name type="scientific">Cuscuta campestris</name>
    <dbReference type="NCBI Taxonomy" id="132261"/>
    <lineage>
        <taxon>Eukaryota</taxon>
        <taxon>Viridiplantae</taxon>
        <taxon>Streptophyta</taxon>
        <taxon>Embryophyta</taxon>
        <taxon>Tracheophyta</taxon>
        <taxon>Spermatophyta</taxon>
        <taxon>Magnoliopsida</taxon>
        <taxon>eudicotyledons</taxon>
        <taxon>Gunneridae</taxon>
        <taxon>Pentapetalae</taxon>
        <taxon>asterids</taxon>
        <taxon>lamiids</taxon>
        <taxon>Solanales</taxon>
        <taxon>Convolvulaceae</taxon>
        <taxon>Cuscuteae</taxon>
        <taxon>Cuscuta</taxon>
        <taxon>Cuscuta subgen. Grammica</taxon>
        <taxon>Cuscuta sect. Cleistogrammica</taxon>
    </lineage>
</organism>
<gene>
    <name evidence="1" type="ORF">CCAM_LOCUS7975</name>
</gene>
<proteinExistence type="predicted"/>
<dbReference type="AlphaFoldDB" id="A0A484KSQ6"/>
<evidence type="ECO:0000313" key="1">
    <source>
        <dbReference type="EMBL" id="VFQ66199.1"/>
    </source>
</evidence>
<accession>A0A484KSQ6</accession>
<dbReference type="Proteomes" id="UP000595140">
    <property type="component" value="Unassembled WGS sequence"/>
</dbReference>